<evidence type="ECO:0000313" key="2">
    <source>
        <dbReference type="Proteomes" id="UP001163046"/>
    </source>
</evidence>
<dbReference type="EMBL" id="MU825397">
    <property type="protein sequence ID" value="KAJ7393678.1"/>
    <property type="molecule type" value="Genomic_DNA"/>
</dbReference>
<evidence type="ECO:0000313" key="1">
    <source>
        <dbReference type="EMBL" id="KAJ7393678.1"/>
    </source>
</evidence>
<comment type="caution">
    <text evidence="1">The sequence shown here is derived from an EMBL/GenBank/DDBJ whole genome shotgun (WGS) entry which is preliminary data.</text>
</comment>
<dbReference type="OrthoDB" id="5950235at2759"/>
<name>A0A9X0A584_9CNID</name>
<protein>
    <submittedName>
        <fullName evidence="1">Uncharacterized protein</fullName>
    </submittedName>
</protein>
<proteinExistence type="predicted"/>
<reference evidence="1" key="1">
    <citation type="submission" date="2023-01" db="EMBL/GenBank/DDBJ databases">
        <title>Genome assembly of the deep-sea coral Lophelia pertusa.</title>
        <authorList>
            <person name="Herrera S."/>
            <person name="Cordes E."/>
        </authorList>
    </citation>
    <scope>NUCLEOTIDE SEQUENCE</scope>
    <source>
        <strain evidence="1">USNM1676648</strain>
        <tissue evidence="1">Polyp</tissue>
    </source>
</reference>
<dbReference type="AlphaFoldDB" id="A0A9X0A584"/>
<dbReference type="Proteomes" id="UP001163046">
    <property type="component" value="Unassembled WGS sequence"/>
</dbReference>
<gene>
    <name evidence="1" type="ORF">OS493_003335</name>
</gene>
<sequence>MYKLKPSDVLSEVFIMVQGIHQKHFPYVTFHCGPACPSDRCPGYQGDYISHPGVQRSSSRRHVFNVLPAGQEKLISSFYCVNQNLKTI</sequence>
<keyword evidence="2" id="KW-1185">Reference proteome</keyword>
<organism evidence="1 2">
    <name type="scientific">Desmophyllum pertusum</name>
    <dbReference type="NCBI Taxonomy" id="174260"/>
    <lineage>
        <taxon>Eukaryota</taxon>
        <taxon>Metazoa</taxon>
        <taxon>Cnidaria</taxon>
        <taxon>Anthozoa</taxon>
        <taxon>Hexacorallia</taxon>
        <taxon>Scleractinia</taxon>
        <taxon>Caryophylliina</taxon>
        <taxon>Caryophylliidae</taxon>
        <taxon>Desmophyllum</taxon>
    </lineage>
</organism>
<accession>A0A9X0A584</accession>